<dbReference type="PANTHER" id="PTHR43162">
    <property type="match status" value="1"/>
</dbReference>
<dbReference type="Proteomes" id="UP000000249">
    <property type="component" value="Chromosome 1"/>
</dbReference>
<dbReference type="InterPro" id="IPR036291">
    <property type="entry name" value="NAD(P)-bd_dom_sf"/>
</dbReference>
<dbReference type="eggNOG" id="COG0451">
    <property type="taxonomic scope" value="Bacteria"/>
</dbReference>
<organism evidence="2 3">
    <name type="scientific">Vibrio cholerae serotype O1 (strain ATCC 39541 / Classical Ogawa 395 / O395)</name>
    <dbReference type="NCBI Taxonomy" id="345073"/>
    <lineage>
        <taxon>Bacteria</taxon>
        <taxon>Pseudomonadati</taxon>
        <taxon>Pseudomonadota</taxon>
        <taxon>Gammaproteobacteria</taxon>
        <taxon>Vibrionales</taxon>
        <taxon>Vibrionaceae</taxon>
        <taxon>Vibrio</taxon>
    </lineage>
</organism>
<reference evidence="2 3" key="1">
    <citation type="submission" date="2007-03" db="EMBL/GenBank/DDBJ databases">
        <authorList>
            <person name="Heidelberg J."/>
        </authorList>
    </citation>
    <scope>NUCLEOTIDE SEQUENCE [LARGE SCALE GENOMIC DNA]</scope>
    <source>
        <strain evidence="3">ATCC 39541 / Classical Ogawa 395 / O395</strain>
    </source>
</reference>
<dbReference type="Pfam" id="PF13460">
    <property type="entry name" value="NAD_binding_10"/>
    <property type="match status" value="1"/>
</dbReference>
<sequence>MKRVVVIGAGWLGLPLAQWLKQQGHIVYATRTTPQAVQTLEDQGIESFVCQLDQPDGLSDALLERQCDTVIGCFPPGFRQGAGEHYAKHWQNLVQHAKQANIQKLVMISSTSVYPDIAKTMNEQDASLALALDNSAFDAKARILLKAEQYVITSGMDYTILRCSGLMGPKRHPSRFVSKMAQVSRLAPANMLHLYDAIGIAHFSIEQLPYSIINATTPNTVSKAEFYQAALDAVASDLPLPPLCDKEEKRIVCDKLLAAGYRFHFSHTLEAVHGYE</sequence>
<dbReference type="KEGG" id="vcr:VC395_1815"/>
<evidence type="ECO:0000259" key="1">
    <source>
        <dbReference type="Pfam" id="PF13460"/>
    </source>
</evidence>
<accession>A0A0H3ALL3</accession>
<name>A0A0H3ALL3_VIBC3</name>
<dbReference type="InterPro" id="IPR051604">
    <property type="entry name" value="Ergot_Alk_Oxidoreductase"/>
</dbReference>
<evidence type="ECO:0000313" key="3">
    <source>
        <dbReference type="Proteomes" id="UP000000249"/>
    </source>
</evidence>
<dbReference type="SUPFAM" id="SSF51735">
    <property type="entry name" value="NAD(P)-binding Rossmann-fold domains"/>
    <property type="match status" value="1"/>
</dbReference>
<protein>
    <recommendedName>
        <fullName evidence="1">NAD(P)-binding domain-containing protein</fullName>
    </recommendedName>
</protein>
<dbReference type="AlphaFoldDB" id="A0A0H3ALL3"/>
<dbReference type="Gene3D" id="3.40.50.720">
    <property type="entry name" value="NAD(P)-binding Rossmann-like Domain"/>
    <property type="match status" value="1"/>
</dbReference>
<dbReference type="InterPro" id="IPR016040">
    <property type="entry name" value="NAD(P)-bd_dom"/>
</dbReference>
<dbReference type="OrthoDB" id="751203at2"/>
<proteinExistence type="predicted"/>
<evidence type="ECO:0000313" key="2">
    <source>
        <dbReference type="EMBL" id="ABQ21717.1"/>
    </source>
</evidence>
<dbReference type="PATRIC" id="fig|345073.21.peg.1758"/>
<dbReference type="KEGG" id="vco:VC0395_A1301"/>
<dbReference type="EMBL" id="CP000627">
    <property type="protein sequence ID" value="ABQ21717.1"/>
    <property type="molecule type" value="Genomic_DNA"/>
</dbReference>
<feature type="domain" description="NAD(P)-binding" evidence="1">
    <location>
        <begin position="9"/>
        <end position="179"/>
    </location>
</feature>
<dbReference type="RefSeq" id="WP_000832744.1">
    <property type="nucleotide sequence ID" value="NC_009457.1"/>
</dbReference>
<gene>
    <name evidence="2" type="ordered locus">VC0395_A1301</name>
</gene>
<dbReference type="PANTHER" id="PTHR43162:SF1">
    <property type="entry name" value="PRESTALK A DIFFERENTIATION PROTEIN A"/>
    <property type="match status" value="1"/>
</dbReference>